<organism evidence="7">
    <name type="scientific">Thelazia callipaeda</name>
    <name type="common">Oriental eyeworm</name>
    <name type="synonym">Parasitic nematode</name>
    <dbReference type="NCBI Taxonomy" id="103827"/>
    <lineage>
        <taxon>Eukaryota</taxon>
        <taxon>Metazoa</taxon>
        <taxon>Ecdysozoa</taxon>
        <taxon>Nematoda</taxon>
        <taxon>Chromadorea</taxon>
        <taxon>Rhabditida</taxon>
        <taxon>Spirurina</taxon>
        <taxon>Spiruromorpha</taxon>
        <taxon>Thelazioidea</taxon>
        <taxon>Thelaziidae</taxon>
        <taxon>Thelazia</taxon>
    </lineage>
</organism>
<dbReference type="PROSITE" id="PS50853">
    <property type="entry name" value="FN3"/>
    <property type="match status" value="2"/>
</dbReference>
<dbReference type="CDD" id="cd00063">
    <property type="entry name" value="FN3"/>
    <property type="match status" value="2"/>
</dbReference>
<dbReference type="InterPro" id="IPR003961">
    <property type="entry name" value="FN3_dom"/>
</dbReference>
<dbReference type="InterPro" id="IPR013783">
    <property type="entry name" value="Ig-like_fold"/>
</dbReference>
<sequence length="450" mass="51476">MVLLVFFIFEFKKLSEWRVPDSPENVRWKTNDKSITLWWDPPASAGEILVRGYTISYGIGTPSRRVIIEGVNTNAFTISGLKPNTTYVFAMTAYNEAENEDSEKVLFTATTEHVKNLHESRFYLEAPIHVQAKTISPNEVEVHWVDPNVASYQEHFSDLTTLFNKRKYVIQYGKYQSLTFEKVTSAVPHVLLNGLESETEYEIAVKIVIPSGIESAWSLREVVRTSKNESPSKWLDQMEIRCDFEKTDEKCIFQSDLQAPLQWTRIQASPNMKHGPHRHSSGQHFIRLQSTVMDDNYGRLISAPLNFDGGTEYCLGLWIYVKPFSKGTFSVGLLRKVENRDIGRSLFVGSLNRIAKGRWRHLLLNLPVLNAPFQVSFEVRKQKSDRFWIALDDITLVSRQCIYDSTALVQNNGRLIEDNSNDQKGRNENKFISSKSVKLAPRAAQLKCVA</sequence>
<feature type="domain" description="Fibronectin type-III" evidence="4">
    <location>
        <begin position="126"/>
        <end position="228"/>
    </location>
</feature>
<dbReference type="SMART" id="SM00060">
    <property type="entry name" value="FN3"/>
    <property type="match status" value="2"/>
</dbReference>
<evidence type="ECO:0000259" key="4">
    <source>
        <dbReference type="PROSITE" id="PS50853"/>
    </source>
</evidence>
<protein>
    <submittedName>
        <fullName evidence="7">Fibronectin type-III domain-containing protein</fullName>
    </submittedName>
</protein>
<evidence type="ECO:0000313" key="6">
    <source>
        <dbReference type="Proteomes" id="UP000276776"/>
    </source>
</evidence>
<dbReference type="OrthoDB" id="114660at2759"/>
<keyword evidence="1" id="KW-0677">Repeat</keyword>
<evidence type="ECO:0000256" key="1">
    <source>
        <dbReference type="ARBA" id="ARBA00022737"/>
    </source>
</evidence>
<name>A0A0N5CZC5_THECL</name>
<dbReference type="GO" id="GO:0016020">
    <property type="term" value="C:membrane"/>
    <property type="evidence" value="ECO:0007669"/>
    <property type="project" value="InterPro"/>
</dbReference>
<evidence type="ECO:0000313" key="5">
    <source>
        <dbReference type="EMBL" id="VDN03115.1"/>
    </source>
</evidence>
<dbReference type="SUPFAM" id="SSF49265">
    <property type="entry name" value="Fibronectin type III"/>
    <property type="match status" value="1"/>
</dbReference>
<dbReference type="SMART" id="SM00137">
    <property type="entry name" value="MAM"/>
    <property type="match status" value="1"/>
</dbReference>
<dbReference type="CDD" id="cd06263">
    <property type="entry name" value="MAM"/>
    <property type="match status" value="1"/>
</dbReference>
<gene>
    <name evidence="5" type="ORF">TCLT_LOCUS5825</name>
</gene>
<dbReference type="PANTHER" id="PTHR46708:SF2">
    <property type="entry name" value="FIBRONECTIN TYPE-III DOMAIN-CONTAINING PROTEIN"/>
    <property type="match status" value="1"/>
</dbReference>
<dbReference type="Pfam" id="PF00041">
    <property type="entry name" value="fn3"/>
    <property type="match status" value="1"/>
</dbReference>
<keyword evidence="2" id="KW-0732">Signal</keyword>
<dbReference type="Pfam" id="PF00629">
    <property type="entry name" value="MAM"/>
    <property type="match status" value="1"/>
</dbReference>
<reference evidence="5 6" key="2">
    <citation type="submission" date="2018-11" db="EMBL/GenBank/DDBJ databases">
        <authorList>
            <consortium name="Pathogen Informatics"/>
        </authorList>
    </citation>
    <scope>NUCLEOTIDE SEQUENCE [LARGE SCALE GENOMIC DNA]</scope>
</reference>
<feature type="domain" description="Fibronectin type-III" evidence="4">
    <location>
        <begin position="19"/>
        <end position="113"/>
    </location>
</feature>
<dbReference type="EMBL" id="UYYF01004366">
    <property type="protein sequence ID" value="VDN03115.1"/>
    <property type="molecule type" value="Genomic_DNA"/>
</dbReference>
<feature type="domain" description="MAM" evidence="3">
    <location>
        <begin position="240"/>
        <end position="403"/>
    </location>
</feature>
<dbReference type="InterPro" id="IPR036116">
    <property type="entry name" value="FN3_sf"/>
</dbReference>
<reference evidence="7" key="1">
    <citation type="submission" date="2017-02" db="UniProtKB">
        <authorList>
            <consortium name="WormBaseParasite"/>
        </authorList>
    </citation>
    <scope>IDENTIFICATION</scope>
</reference>
<dbReference type="Gene3D" id="2.60.120.200">
    <property type="match status" value="1"/>
</dbReference>
<evidence type="ECO:0000313" key="7">
    <source>
        <dbReference type="WBParaSite" id="TCLT_0000583601-mRNA-1"/>
    </source>
</evidence>
<evidence type="ECO:0000256" key="2">
    <source>
        <dbReference type="SAM" id="SignalP"/>
    </source>
</evidence>
<feature type="signal peptide" evidence="2">
    <location>
        <begin position="1"/>
        <end position="17"/>
    </location>
</feature>
<dbReference type="InterPro" id="IPR050991">
    <property type="entry name" value="ECM_Regulatory_Proteins"/>
</dbReference>
<dbReference type="STRING" id="103827.A0A0N5CZC5"/>
<evidence type="ECO:0000259" key="3">
    <source>
        <dbReference type="PROSITE" id="PS50060"/>
    </source>
</evidence>
<dbReference type="PANTHER" id="PTHR46708">
    <property type="entry name" value="TENASCIN"/>
    <property type="match status" value="1"/>
</dbReference>
<dbReference type="AlphaFoldDB" id="A0A0N5CZC5"/>
<keyword evidence="6" id="KW-1185">Reference proteome</keyword>
<dbReference type="OMA" id="AQEEWRV"/>
<dbReference type="InterPro" id="IPR000998">
    <property type="entry name" value="MAM_dom"/>
</dbReference>
<dbReference type="SUPFAM" id="SSF49899">
    <property type="entry name" value="Concanavalin A-like lectins/glucanases"/>
    <property type="match status" value="1"/>
</dbReference>
<dbReference type="Proteomes" id="UP000276776">
    <property type="component" value="Unassembled WGS sequence"/>
</dbReference>
<accession>A0A0N5CZC5</accession>
<dbReference type="WBParaSite" id="TCLT_0000583601-mRNA-1">
    <property type="protein sequence ID" value="TCLT_0000583601-mRNA-1"/>
    <property type="gene ID" value="TCLT_0000583601"/>
</dbReference>
<feature type="chain" id="PRO_5043126473" evidence="2">
    <location>
        <begin position="18"/>
        <end position="450"/>
    </location>
</feature>
<proteinExistence type="predicted"/>
<dbReference type="Gene3D" id="2.60.40.10">
    <property type="entry name" value="Immunoglobulins"/>
    <property type="match status" value="2"/>
</dbReference>
<dbReference type="InterPro" id="IPR013320">
    <property type="entry name" value="ConA-like_dom_sf"/>
</dbReference>
<dbReference type="PROSITE" id="PS50060">
    <property type="entry name" value="MAM_2"/>
    <property type="match status" value="1"/>
</dbReference>